<dbReference type="AlphaFoldDB" id="C9YAK4"/>
<feature type="domain" description="Rhodanese" evidence="1">
    <location>
        <begin position="45"/>
        <end position="105"/>
    </location>
</feature>
<protein>
    <recommendedName>
        <fullName evidence="1">Rhodanese domain-containing protein</fullName>
    </recommendedName>
</protein>
<dbReference type="PROSITE" id="PS50206">
    <property type="entry name" value="RHODANESE_3"/>
    <property type="match status" value="1"/>
</dbReference>
<dbReference type="InterPro" id="IPR036873">
    <property type="entry name" value="Rhodanese-like_dom_sf"/>
</dbReference>
<name>C9YAK4_CURXX</name>
<dbReference type="InterPro" id="IPR001763">
    <property type="entry name" value="Rhodanese-like_dom"/>
</dbReference>
<dbReference type="SMART" id="SM00450">
    <property type="entry name" value="RHOD"/>
    <property type="match status" value="1"/>
</dbReference>
<dbReference type="Pfam" id="PF00581">
    <property type="entry name" value="Rhodanese"/>
    <property type="match status" value="1"/>
</dbReference>
<dbReference type="EMBL" id="FN543104">
    <property type="protein sequence ID" value="CBA29320.1"/>
    <property type="molecule type" value="Genomic_DNA"/>
</dbReference>
<gene>
    <name evidence="2" type="ORF">Csp_A11550</name>
</gene>
<reference evidence="2" key="1">
    <citation type="journal article" date="2010" name="Nature">
        <title>The dynamic genome of Hydra.</title>
        <authorList>
            <person name="Chapman J.A."/>
            <person name="Kirkness E.F."/>
            <person name="Simakov O."/>
            <person name="Hampson S.E."/>
            <person name="Mitros T."/>
            <person name="Weinmaier T."/>
            <person name="Rattei T."/>
            <person name="Balasubramanian P.G."/>
            <person name="Borman J."/>
            <person name="Busam D."/>
            <person name="Disbennett K."/>
            <person name="Pfannkoch C."/>
            <person name="Sumin N."/>
            <person name="Sutton G."/>
            <person name="Viswanathan L."/>
            <person name="Walenz B."/>
            <person name="Goodstein D.M."/>
            <person name="Hellsten U."/>
            <person name="Kawashima T."/>
            <person name="Prochnik S.E."/>
            <person name="Putnam N.H."/>
            <person name="Shu S."/>
            <person name="Blumberg B."/>
            <person name="Dana C.E."/>
            <person name="Gee L."/>
            <person name="Kibler D.F."/>
            <person name="Law L."/>
            <person name="Lindgens D."/>
            <person name="Martinez D.E."/>
            <person name="Peng J."/>
            <person name="Wigge P.A."/>
            <person name="Bertulat B."/>
            <person name="Guder C."/>
            <person name="Nakamura Y."/>
            <person name="Ozbek S."/>
            <person name="Watanabe H."/>
            <person name="Khalturin K."/>
            <person name="Hemmrich G."/>
            <person name="Franke A."/>
            <person name="Augustin R."/>
            <person name="Fraune S."/>
            <person name="Hayakawa E."/>
            <person name="Hayakawa S."/>
            <person name="Hirose M."/>
            <person name="Hwang J."/>
            <person name="Ikeo K."/>
            <person name="Nishimiya-Fujisawa C."/>
            <person name="Ogura A."/>
            <person name="Takahashi T."/>
            <person name="Steinmetz P.R."/>
            <person name="Zhang X."/>
            <person name="Aufschnaiter R."/>
            <person name="Eder M.K."/>
            <person name="Gorny A.K."/>
            <person name="Salvenmoser W."/>
            <person name="Heimberg A.M."/>
            <person name="Wheeler B.M."/>
            <person name="Peterson K.J."/>
            <person name="Boettger A."/>
            <person name="Tischler P."/>
            <person name="Wolf A."/>
            <person name="Gojobori T."/>
            <person name="Remington K.A."/>
            <person name="Strausberg R.L."/>
            <person name="Venter J."/>
            <person name="Technau U."/>
            <person name="Hobmayer B."/>
            <person name="Bosch T.C."/>
            <person name="Holstein T.W."/>
            <person name="Fujisawa T."/>
            <person name="Bode H.R."/>
            <person name="David C.N."/>
            <person name="Rokhsar D.S."/>
            <person name="Steele R.E."/>
        </authorList>
    </citation>
    <scope>NUCLEOTIDE SEQUENCE</scope>
</reference>
<dbReference type="Gene3D" id="3.40.250.10">
    <property type="entry name" value="Rhodanese-like domain"/>
    <property type="match status" value="1"/>
</dbReference>
<evidence type="ECO:0000259" key="1">
    <source>
        <dbReference type="PROSITE" id="PS50206"/>
    </source>
</evidence>
<sequence>MKSISVEELARQLEQGTPLRLLDVRRAKAKIESGVQIAGAQWKDPALWLDWKDDIAHDLPIVVYCAHGHEISQGLTATLNAMGANASHLQGGISEWIAQSQPTVPF</sequence>
<organism evidence="2">
    <name type="scientific">Curvibacter symbiont subsp. Hydra magnipapillata</name>
    <dbReference type="NCBI Taxonomy" id="667019"/>
    <lineage>
        <taxon>Bacteria</taxon>
        <taxon>Pseudomonadati</taxon>
        <taxon>Pseudomonadota</taxon>
        <taxon>Betaproteobacteria</taxon>
        <taxon>Burkholderiales</taxon>
        <taxon>Comamonadaceae</taxon>
        <taxon>Curvibacter</taxon>
    </lineage>
</organism>
<proteinExistence type="predicted"/>
<accession>C9YAK4</accession>
<dbReference type="SUPFAM" id="SSF52821">
    <property type="entry name" value="Rhodanese/Cell cycle control phosphatase"/>
    <property type="match status" value="1"/>
</dbReference>
<evidence type="ECO:0000313" key="2">
    <source>
        <dbReference type="EMBL" id="CBA29320.1"/>
    </source>
</evidence>